<evidence type="ECO:0000256" key="1">
    <source>
        <dbReference type="SAM" id="MobiDB-lite"/>
    </source>
</evidence>
<feature type="compositionally biased region" description="Basic and acidic residues" evidence="1">
    <location>
        <begin position="92"/>
        <end position="103"/>
    </location>
</feature>
<keyword evidence="2" id="KW-0732">Signal</keyword>
<evidence type="ECO:0000256" key="2">
    <source>
        <dbReference type="SAM" id="SignalP"/>
    </source>
</evidence>
<feature type="compositionally biased region" description="Polar residues" evidence="1">
    <location>
        <begin position="106"/>
        <end position="116"/>
    </location>
</feature>
<protein>
    <recommendedName>
        <fullName evidence="5">AAA+ family ATPase</fullName>
    </recommendedName>
</protein>
<evidence type="ECO:0000313" key="3">
    <source>
        <dbReference type="EMBL" id="GGA23457.1"/>
    </source>
</evidence>
<organism evidence="3 4">
    <name type="scientific">Neptunicoccus cionae</name>
    <dbReference type="NCBI Taxonomy" id="2035344"/>
    <lineage>
        <taxon>Bacteria</taxon>
        <taxon>Pseudomonadati</taxon>
        <taxon>Pseudomonadota</taxon>
        <taxon>Alphaproteobacteria</taxon>
        <taxon>Rhodobacterales</taxon>
        <taxon>Paracoccaceae</taxon>
        <taxon>Neptunicoccus</taxon>
    </lineage>
</organism>
<comment type="caution">
    <text evidence="3">The sequence shown here is derived from an EMBL/GenBank/DDBJ whole genome shotgun (WGS) entry which is preliminary data.</text>
</comment>
<sequence length="116" mass="12993">MKHFAPLILALALATPVAAQQEEDSSELFKRFEQLSDDAQSMLKGWVDELGPKLDELGPAMEDLAERLGEMSTYHAPEVLENGDILIRRKTPLPEKEEPEAPRETPLTNPQNTIEL</sequence>
<feature type="signal peptide" evidence="2">
    <location>
        <begin position="1"/>
        <end position="19"/>
    </location>
</feature>
<accession>A0A916VR63</accession>
<evidence type="ECO:0008006" key="5">
    <source>
        <dbReference type="Google" id="ProtNLM"/>
    </source>
</evidence>
<evidence type="ECO:0000313" key="4">
    <source>
        <dbReference type="Proteomes" id="UP000628017"/>
    </source>
</evidence>
<keyword evidence="4" id="KW-1185">Reference proteome</keyword>
<dbReference type="Proteomes" id="UP000628017">
    <property type="component" value="Unassembled WGS sequence"/>
</dbReference>
<name>A0A916VR63_9RHOB</name>
<dbReference type="AlphaFoldDB" id="A0A916VR63"/>
<dbReference type="RefSeq" id="WP_188675884.1">
    <property type="nucleotide sequence ID" value="NZ_BMKA01000003.1"/>
</dbReference>
<feature type="region of interest" description="Disordered" evidence="1">
    <location>
        <begin position="89"/>
        <end position="116"/>
    </location>
</feature>
<feature type="chain" id="PRO_5037778002" description="AAA+ family ATPase" evidence="2">
    <location>
        <begin position="20"/>
        <end position="116"/>
    </location>
</feature>
<gene>
    <name evidence="3" type="ORF">GCM10011498_25430</name>
</gene>
<reference evidence="3" key="1">
    <citation type="journal article" date="2014" name="Int. J. Syst. Evol. Microbiol.">
        <title>Complete genome sequence of Corynebacterium casei LMG S-19264T (=DSM 44701T), isolated from a smear-ripened cheese.</title>
        <authorList>
            <consortium name="US DOE Joint Genome Institute (JGI-PGF)"/>
            <person name="Walter F."/>
            <person name="Albersmeier A."/>
            <person name="Kalinowski J."/>
            <person name="Ruckert C."/>
        </authorList>
    </citation>
    <scope>NUCLEOTIDE SEQUENCE</scope>
    <source>
        <strain evidence="3">CGMCC 1.15880</strain>
    </source>
</reference>
<reference evidence="3" key="2">
    <citation type="submission" date="2020-09" db="EMBL/GenBank/DDBJ databases">
        <authorList>
            <person name="Sun Q."/>
            <person name="Zhou Y."/>
        </authorList>
    </citation>
    <scope>NUCLEOTIDE SEQUENCE</scope>
    <source>
        <strain evidence="3">CGMCC 1.15880</strain>
    </source>
</reference>
<proteinExistence type="predicted"/>
<dbReference type="EMBL" id="BMKA01000003">
    <property type="protein sequence ID" value="GGA23457.1"/>
    <property type="molecule type" value="Genomic_DNA"/>
</dbReference>